<dbReference type="Gene3D" id="1.20.120.980">
    <property type="entry name" value="Serine carboxypeptidase S28, SKS domain"/>
    <property type="match status" value="1"/>
</dbReference>
<evidence type="ECO:0000313" key="7">
    <source>
        <dbReference type="EMBL" id="JAT38811.1"/>
    </source>
</evidence>
<sequence length="497" mass="55621">MVVMSSRSVWLLLITLVASCKGFIKIPSRRGVHGMLGVPPLRSANMALPPDQWFTQCLDHFDPTNRETWKQRYHVFSDYHVSGGPVFLMIGGEGEASPKWMVEGAWVDYAKKYKALMFQLEHRFYGKSHPTSDTSVENLRYLSSEQALADLAYFIVAMNKEHYLPAGTKWVAFGGSYPGNLAAWVRYKYPHLVHAAMSASGPVLAKIDFPEYMDVVRDSLATYSPKCVEVVKQADQQLNLLLKHPLGQKSIAKEFRLCDPINADNGQDIANLLETLAGNFAEVVQYNKDNRASHKGSVSNITIDTLCDIMINETIGTPYTRYAAVNSLMMKENNENCLEYKYDEMIKEIKNTTWDADTAGARAWTYQTCTEFGYFQTSESDQSLFGNDFSIFFFAQQCADIFGKEFLEVLGDAAEKTNAFYGGLDLQATRVVYVHGSIDPWHALGITKTRMPLSPAIFIEGTAHCANMYTPAGTDLPALTAAREMISALIGQWLQEP</sequence>
<feature type="chain" id="PRO_5008588474" description="Serine protease K12H4.7" evidence="6">
    <location>
        <begin position="23"/>
        <end position="497"/>
    </location>
</feature>
<evidence type="ECO:0000256" key="5">
    <source>
        <dbReference type="ARBA" id="ARBA00023180"/>
    </source>
</evidence>
<dbReference type="SUPFAM" id="SSF53474">
    <property type="entry name" value="alpha/beta-Hydrolases"/>
    <property type="match status" value="1"/>
</dbReference>
<dbReference type="PROSITE" id="PS51257">
    <property type="entry name" value="PROKAR_LIPOPROTEIN"/>
    <property type="match status" value="1"/>
</dbReference>
<protein>
    <recommendedName>
        <fullName evidence="8">Serine protease K12H4.7</fullName>
    </recommendedName>
</protein>
<keyword evidence="5" id="KW-0325">Glycoprotein</keyword>
<keyword evidence="2" id="KW-0645">Protease</keyword>
<dbReference type="AlphaFoldDB" id="A0A1B6MS95"/>
<evidence type="ECO:0000256" key="6">
    <source>
        <dbReference type="SAM" id="SignalP"/>
    </source>
</evidence>
<dbReference type="PANTHER" id="PTHR11010:SF117">
    <property type="entry name" value="SERINE PROTEASE 16"/>
    <property type="match status" value="1"/>
</dbReference>
<dbReference type="InterPro" id="IPR042269">
    <property type="entry name" value="Ser_carbopepase_S28_SKS"/>
</dbReference>
<dbReference type="FunFam" id="1.20.120.980:FF:000003">
    <property type="entry name" value="Serine protease 16"/>
    <property type="match status" value="1"/>
</dbReference>
<evidence type="ECO:0000256" key="3">
    <source>
        <dbReference type="ARBA" id="ARBA00022729"/>
    </source>
</evidence>
<dbReference type="InterPro" id="IPR008758">
    <property type="entry name" value="Peptidase_S28"/>
</dbReference>
<dbReference type="GO" id="GO:0008239">
    <property type="term" value="F:dipeptidyl-peptidase activity"/>
    <property type="evidence" value="ECO:0007669"/>
    <property type="project" value="TreeGrafter"/>
</dbReference>
<feature type="signal peptide" evidence="6">
    <location>
        <begin position="1"/>
        <end position="22"/>
    </location>
</feature>
<evidence type="ECO:0008006" key="8">
    <source>
        <dbReference type="Google" id="ProtNLM"/>
    </source>
</evidence>
<comment type="similarity">
    <text evidence="1">Belongs to the peptidase S28 family.</text>
</comment>
<dbReference type="GO" id="GO:0070008">
    <property type="term" value="F:serine-type exopeptidase activity"/>
    <property type="evidence" value="ECO:0007669"/>
    <property type="project" value="InterPro"/>
</dbReference>
<gene>
    <name evidence="7" type="ORF">g.13137</name>
</gene>
<dbReference type="InterPro" id="IPR029058">
    <property type="entry name" value="AB_hydrolase_fold"/>
</dbReference>
<dbReference type="Pfam" id="PF05577">
    <property type="entry name" value="Peptidase_S28"/>
    <property type="match status" value="1"/>
</dbReference>
<organism evidence="7">
    <name type="scientific">Graphocephala atropunctata</name>
    <dbReference type="NCBI Taxonomy" id="36148"/>
    <lineage>
        <taxon>Eukaryota</taxon>
        <taxon>Metazoa</taxon>
        <taxon>Ecdysozoa</taxon>
        <taxon>Arthropoda</taxon>
        <taxon>Hexapoda</taxon>
        <taxon>Insecta</taxon>
        <taxon>Pterygota</taxon>
        <taxon>Neoptera</taxon>
        <taxon>Paraneoptera</taxon>
        <taxon>Hemiptera</taxon>
        <taxon>Auchenorrhyncha</taxon>
        <taxon>Membracoidea</taxon>
        <taxon>Cicadellidae</taxon>
        <taxon>Cicadellinae</taxon>
        <taxon>Cicadellini</taxon>
        <taxon>Graphocephala</taxon>
    </lineage>
</organism>
<keyword evidence="3 6" id="KW-0732">Signal</keyword>
<keyword evidence="4" id="KW-0378">Hydrolase</keyword>
<dbReference type="EMBL" id="GEBQ01001166">
    <property type="protein sequence ID" value="JAT38811.1"/>
    <property type="molecule type" value="Transcribed_RNA"/>
</dbReference>
<accession>A0A1B6MS95</accession>
<proteinExistence type="inferred from homology"/>
<dbReference type="Gene3D" id="3.40.50.1820">
    <property type="entry name" value="alpha/beta hydrolase"/>
    <property type="match status" value="1"/>
</dbReference>
<evidence type="ECO:0000256" key="1">
    <source>
        <dbReference type="ARBA" id="ARBA00011079"/>
    </source>
</evidence>
<dbReference type="GO" id="GO:0006508">
    <property type="term" value="P:proteolysis"/>
    <property type="evidence" value="ECO:0007669"/>
    <property type="project" value="UniProtKB-KW"/>
</dbReference>
<dbReference type="PANTHER" id="PTHR11010">
    <property type="entry name" value="PROTEASE S28 PRO-X CARBOXYPEPTIDASE-RELATED"/>
    <property type="match status" value="1"/>
</dbReference>
<evidence type="ECO:0000256" key="2">
    <source>
        <dbReference type="ARBA" id="ARBA00022670"/>
    </source>
</evidence>
<evidence type="ECO:0000256" key="4">
    <source>
        <dbReference type="ARBA" id="ARBA00022801"/>
    </source>
</evidence>
<reference evidence="7" key="1">
    <citation type="submission" date="2015-11" db="EMBL/GenBank/DDBJ databases">
        <title>De novo transcriptome assembly of four potential Pierce s Disease insect vectors from Arizona vineyards.</title>
        <authorList>
            <person name="Tassone E.E."/>
        </authorList>
    </citation>
    <scope>NUCLEOTIDE SEQUENCE</scope>
</reference>
<name>A0A1B6MS95_9HEMI</name>